<dbReference type="Proteomes" id="UP001240171">
    <property type="component" value="Unassembled WGS sequence"/>
</dbReference>
<sequence length="378" mass="42727">MVMFKRSIQGGLILALTVFLFSACGSNEEPAAASEQKTKMNHYAEAMKLQDRRDLLEKFMEQRMTGPYGIYTNYLDSEQNAEAATGHEVLSESAGLLLRYEVRRGERGPFDQTLALATKTFDQSSGFSYRYSPKLDQRYPVNAAIDDLRIIQAMYEAANTFKEEAYRKEADVKGQRLYQYNVKDGYLYDFYDENLKTVNSFITLCYVNLSVLEQIPAEAGAKKELLKNMRTIVTNGYLSNDFPFYQTRYNYSTGSYESSDSINTVESLLTILALAEAGLQKPESIAFIKDKVQSGTLYGSYSRSGQPRNEVQSTAIYAICAIIGSRISDQDLYRDSIKRMQAYQVWDSSSMLNGGFADQASQQAYSFDNLMALLAYAY</sequence>
<feature type="chain" id="PRO_5045370162" description="Glycosyl hydrolase" evidence="1">
    <location>
        <begin position="23"/>
        <end position="378"/>
    </location>
</feature>
<organism evidence="2 3">
    <name type="scientific">Paenibacillus lacisoli</name>
    <dbReference type="NCBI Taxonomy" id="3064525"/>
    <lineage>
        <taxon>Bacteria</taxon>
        <taxon>Bacillati</taxon>
        <taxon>Bacillota</taxon>
        <taxon>Bacilli</taxon>
        <taxon>Bacillales</taxon>
        <taxon>Paenibacillaceae</taxon>
        <taxon>Paenibacillus</taxon>
    </lineage>
</organism>
<reference evidence="2 3" key="1">
    <citation type="submission" date="2023-07" db="EMBL/GenBank/DDBJ databases">
        <title>Paenibacillus sp. JX-17 nov. isolated from soil.</title>
        <authorList>
            <person name="Wan Y."/>
            <person name="Liu B."/>
        </authorList>
    </citation>
    <scope>NUCLEOTIDE SEQUENCE [LARGE SCALE GENOMIC DNA]</scope>
    <source>
        <strain evidence="2 3">JX-17</strain>
    </source>
</reference>
<proteinExistence type="predicted"/>
<dbReference type="EMBL" id="JAUQTB010000011">
    <property type="protein sequence ID" value="MDO7908054.1"/>
    <property type="molecule type" value="Genomic_DNA"/>
</dbReference>
<evidence type="ECO:0000313" key="3">
    <source>
        <dbReference type="Proteomes" id="UP001240171"/>
    </source>
</evidence>
<evidence type="ECO:0000256" key="1">
    <source>
        <dbReference type="SAM" id="SignalP"/>
    </source>
</evidence>
<dbReference type="InterPro" id="IPR012341">
    <property type="entry name" value="6hp_glycosidase-like_sf"/>
</dbReference>
<keyword evidence="3" id="KW-1185">Reference proteome</keyword>
<evidence type="ECO:0008006" key="4">
    <source>
        <dbReference type="Google" id="ProtNLM"/>
    </source>
</evidence>
<dbReference type="InterPro" id="IPR008928">
    <property type="entry name" value="6-hairpin_glycosidase_sf"/>
</dbReference>
<protein>
    <recommendedName>
        <fullName evidence="4">Glycosyl hydrolase</fullName>
    </recommendedName>
</protein>
<gene>
    <name evidence="2" type="ORF">Q5741_16700</name>
</gene>
<dbReference type="SUPFAM" id="SSF48208">
    <property type="entry name" value="Six-hairpin glycosidases"/>
    <property type="match status" value="1"/>
</dbReference>
<feature type="signal peptide" evidence="1">
    <location>
        <begin position="1"/>
        <end position="22"/>
    </location>
</feature>
<evidence type="ECO:0000313" key="2">
    <source>
        <dbReference type="EMBL" id="MDO7908054.1"/>
    </source>
</evidence>
<name>A0ABT9CFJ9_9BACL</name>
<dbReference type="Gene3D" id="1.50.10.10">
    <property type="match status" value="1"/>
</dbReference>
<keyword evidence="1" id="KW-0732">Signal</keyword>
<dbReference type="PROSITE" id="PS51257">
    <property type="entry name" value="PROKAR_LIPOPROTEIN"/>
    <property type="match status" value="1"/>
</dbReference>
<accession>A0ABT9CFJ9</accession>
<comment type="caution">
    <text evidence="2">The sequence shown here is derived from an EMBL/GenBank/DDBJ whole genome shotgun (WGS) entry which is preliminary data.</text>
</comment>